<organism evidence="1">
    <name type="scientific">Neisseria gonorrhoeae</name>
    <dbReference type="NCBI Taxonomy" id="485"/>
    <lineage>
        <taxon>Bacteria</taxon>
        <taxon>Pseudomonadati</taxon>
        <taxon>Pseudomonadota</taxon>
        <taxon>Betaproteobacteria</taxon>
        <taxon>Neisseriales</taxon>
        <taxon>Neisseriaceae</taxon>
        <taxon>Neisseria</taxon>
    </lineage>
</organism>
<protein>
    <submittedName>
        <fullName evidence="1">Uncharacterized protein</fullName>
    </submittedName>
</protein>
<sequence length="99" mass="10905">MLGNLPPLFLMPRINHVKLPVRKSIPPSEQFQIGVGTLCPAAAQLYRQTQIMCGIGIFQGILQGNLAFFIQLVKVLVEGLHTQGSGFFITSLISWMLPL</sequence>
<evidence type="ECO:0000313" key="1">
    <source>
        <dbReference type="EMBL" id="SUA24346.1"/>
    </source>
</evidence>
<reference evidence="1" key="1">
    <citation type="submission" date="2018-06" db="EMBL/GenBank/DDBJ databases">
        <authorList>
            <consortium name="Pathogen Informatics"/>
            <person name="Doyle S."/>
        </authorList>
    </citation>
    <scope>NUCLEOTIDE SEQUENCE [LARGE SCALE GENOMIC DNA]</scope>
    <source>
        <strain evidence="1">NCTC11421</strain>
    </source>
</reference>
<dbReference type="EMBL" id="UGRI01000001">
    <property type="protein sequence ID" value="SUA24346.1"/>
    <property type="molecule type" value="Genomic_DNA"/>
</dbReference>
<proteinExistence type="predicted"/>
<dbReference type="AlphaFoldDB" id="A0A378W0P2"/>
<name>A0A378W0P2_NEIGO</name>
<gene>
    <name evidence="1" type="ORF">NCTC11421_02343</name>
</gene>
<accession>A0A378W0P2</accession>